<organism evidence="1 2">
    <name type="scientific">Sphingomonas melonis</name>
    <dbReference type="NCBI Taxonomy" id="152682"/>
    <lineage>
        <taxon>Bacteria</taxon>
        <taxon>Pseudomonadati</taxon>
        <taxon>Pseudomonadota</taxon>
        <taxon>Alphaproteobacteria</taxon>
        <taxon>Sphingomonadales</taxon>
        <taxon>Sphingomonadaceae</taxon>
        <taxon>Sphingomonas</taxon>
    </lineage>
</organism>
<comment type="caution">
    <text evidence="1">The sequence shown here is derived from an EMBL/GenBank/DDBJ whole genome shotgun (WGS) entry which is preliminary data.</text>
</comment>
<gene>
    <name evidence="1" type="ORF">HD841_003185</name>
</gene>
<dbReference type="AlphaFoldDB" id="A0A7Y9FQM0"/>
<protein>
    <submittedName>
        <fullName evidence="1">Uncharacterized protein</fullName>
    </submittedName>
</protein>
<sequence length="84" mass="8848">MTDQITGVVDNGGQAVADFPFYKGPVGIRTRAGSDLIEVAYRGDVPIARLPASGQLNADAVEILTLERSSTARNMMIATVRAVA</sequence>
<dbReference type="RefSeq" id="WP_179509805.1">
    <property type="nucleotide sequence ID" value="NZ_JACCBY010000005.1"/>
</dbReference>
<name>A0A7Y9FQM0_9SPHN</name>
<keyword evidence="2" id="KW-1185">Reference proteome</keyword>
<reference evidence="1 2" key="1">
    <citation type="submission" date="2020-08" db="EMBL/GenBank/DDBJ databases">
        <title>The Agave Microbiome: Exploring the role of microbial communities in plant adaptations to desert environments.</title>
        <authorList>
            <person name="Partida-Martinez L.P."/>
        </authorList>
    </citation>
    <scope>NUCLEOTIDE SEQUENCE [LARGE SCALE GENOMIC DNA]</scope>
    <source>
        <strain evidence="1 2">AS2.3</strain>
    </source>
</reference>
<evidence type="ECO:0000313" key="2">
    <source>
        <dbReference type="Proteomes" id="UP000517753"/>
    </source>
</evidence>
<dbReference type="EMBL" id="JACCBY010000005">
    <property type="protein sequence ID" value="NYD91377.1"/>
    <property type="molecule type" value="Genomic_DNA"/>
</dbReference>
<accession>A0A7Y9FQM0</accession>
<dbReference type="Proteomes" id="UP000517753">
    <property type="component" value="Unassembled WGS sequence"/>
</dbReference>
<proteinExistence type="predicted"/>
<evidence type="ECO:0000313" key="1">
    <source>
        <dbReference type="EMBL" id="NYD91377.1"/>
    </source>
</evidence>